<evidence type="ECO:0000313" key="3">
    <source>
        <dbReference type="Proteomes" id="UP001187192"/>
    </source>
</evidence>
<comment type="caution">
    <text evidence="2">The sequence shown here is derived from an EMBL/GenBank/DDBJ whole genome shotgun (WGS) entry which is preliminary data.</text>
</comment>
<dbReference type="AlphaFoldDB" id="A0AA87YTD1"/>
<proteinExistence type="predicted"/>
<feature type="compositionally biased region" description="Polar residues" evidence="1">
    <location>
        <begin position="225"/>
        <end position="235"/>
    </location>
</feature>
<accession>A0AA87YTD1</accession>
<protein>
    <submittedName>
        <fullName evidence="2">Uncharacterized protein</fullName>
    </submittedName>
</protein>
<sequence length="271" mass="30029">MSATDMAGDLTTGGRCSSLVGAPAWSQHRLSRDQDCDFTAISKATIQLRLRVDNDVASKRTAAAVRFPASLDGEDEVTMGSNSMSIQRKKTGSLSEGGPPLFIEEGPITDIMGLAVINVLHFASYELTRAVVSEIFGIRAVELYELLKWEFEELRDIYRLIKPFLNKDQNPSFSSFSSSSNSQARFLFFFSISKWTSTDSSDSSSDNEELMSTIRRSRFEHEFQHSQMGAGTSNEASERSRPATTSGEEILSIPPIARLTEPPRRLSTESF</sequence>
<reference evidence="2" key="1">
    <citation type="submission" date="2023-07" db="EMBL/GenBank/DDBJ databases">
        <title>draft genome sequence of fig (Ficus carica).</title>
        <authorList>
            <person name="Takahashi T."/>
            <person name="Nishimura K."/>
        </authorList>
    </citation>
    <scope>NUCLEOTIDE SEQUENCE</scope>
</reference>
<organism evidence="2 3">
    <name type="scientific">Ficus carica</name>
    <name type="common">Common fig</name>
    <dbReference type="NCBI Taxonomy" id="3494"/>
    <lineage>
        <taxon>Eukaryota</taxon>
        <taxon>Viridiplantae</taxon>
        <taxon>Streptophyta</taxon>
        <taxon>Embryophyta</taxon>
        <taxon>Tracheophyta</taxon>
        <taxon>Spermatophyta</taxon>
        <taxon>Magnoliopsida</taxon>
        <taxon>eudicotyledons</taxon>
        <taxon>Gunneridae</taxon>
        <taxon>Pentapetalae</taxon>
        <taxon>rosids</taxon>
        <taxon>fabids</taxon>
        <taxon>Rosales</taxon>
        <taxon>Moraceae</taxon>
        <taxon>Ficeae</taxon>
        <taxon>Ficus</taxon>
    </lineage>
</organism>
<dbReference type="Proteomes" id="UP001187192">
    <property type="component" value="Unassembled WGS sequence"/>
</dbReference>
<keyword evidence="3" id="KW-1185">Reference proteome</keyword>
<gene>
    <name evidence="2" type="ORF">TIFTF001_040393</name>
</gene>
<feature type="region of interest" description="Disordered" evidence="1">
    <location>
        <begin position="223"/>
        <end position="271"/>
    </location>
</feature>
<evidence type="ECO:0000256" key="1">
    <source>
        <dbReference type="SAM" id="MobiDB-lite"/>
    </source>
</evidence>
<evidence type="ECO:0000313" key="2">
    <source>
        <dbReference type="EMBL" id="GMN23069.1"/>
    </source>
</evidence>
<feature type="compositionally biased region" description="Basic and acidic residues" evidence="1">
    <location>
        <begin position="261"/>
        <end position="271"/>
    </location>
</feature>
<name>A0AA87YTD1_FICCA</name>
<dbReference type="EMBL" id="BTGU01001436">
    <property type="protein sequence ID" value="GMN23069.1"/>
    <property type="molecule type" value="Genomic_DNA"/>
</dbReference>